<feature type="region of interest" description="Disordered" evidence="1">
    <location>
        <begin position="1"/>
        <end position="60"/>
    </location>
</feature>
<proteinExistence type="predicted"/>
<sequence>MDADESLARAMEDGGKDDEIGDEINSQRLRRRSRRRDSTQCDDHDVRTDGGGGAGDGCPVHPPTTFCRVCGR</sequence>
<organism evidence="2 3">
    <name type="scientific">Necator americanus</name>
    <name type="common">Human hookworm</name>
    <dbReference type="NCBI Taxonomy" id="51031"/>
    <lineage>
        <taxon>Eukaryota</taxon>
        <taxon>Metazoa</taxon>
        <taxon>Ecdysozoa</taxon>
        <taxon>Nematoda</taxon>
        <taxon>Chromadorea</taxon>
        <taxon>Rhabditida</taxon>
        <taxon>Rhabditina</taxon>
        <taxon>Rhabditomorpha</taxon>
        <taxon>Strongyloidea</taxon>
        <taxon>Ancylostomatidae</taxon>
        <taxon>Bunostominae</taxon>
        <taxon>Necator</taxon>
    </lineage>
</organism>
<protein>
    <submittedName>
        <fullName evidence="2">Uncharacterized protein</fullName>
    </submittedName>
</protein>
<accession>A0ABR1DQY9</accession>
<feature type="compositionally biased region" description="Basic and acidic residues" evidence="1">
    <location>
        <begin position="1"/>
        <end position="18"/>
    </location>
</feature>
<reference evidence="2 3" key="1">
    <citation type="submission" date="2023-08" db="EMBL/GenBank/DDBJ databases">
        <title>A Necator americanus chromosomal reference genome.</title>
        <authorList>
            <person name="Ilik V."/>
            <person name="Petrzelkova K.J."/>
            <person name="Pardy F."/>
            <person name="Fuh T."/>
            <person name="Niatou-Singa F.S."/>
            <person name="Gouil Q."/>
            <person name="Baker L."/>
            <person name="Ritchie M.E."/>
            <person name="Jex A.R."/>
            <person name="Gazzola D."/>
            <person name="Li H."/>
            <person name="Toshio Fujiwara R."/>
            <person name="Zhan B."/>
            <person name="Aroian R.V."/>
            <person name="Pafco B."/>
            <person name="Schwarz E.M."/>
        </authorList>
    </citation>
    <scope>NUCLEOTIDE SEQUENCE [LARGE SCALE GENOMIC DNA]</scope>
    <source>
        <strain evidence="2 3">Aroian</strain>
        <tissue evidence="2">Whole animal</tissue>
    </source>
</reference>
<name>A0ABR1DQY9_NECAM</name>
<comment type="caution">
    <text evidence="2">The sequence shown here is derived from an EMBL/GenBank/DDBJ whole genome shotgun (WGS) entry which is preliminary data.</text>
</comment>
<dbReference type="Proteomes" id="UP001303046">
    <property type="component" value="Unassembled WGS sequence"/>
</dbReference>
<feature type="compositionally biased region" description="Basic and acidic residues" evidence="1">
    <location>
        <begin position="36"/>
        <end position="48"/>
    </location>
</feature>
<evidence type="ECO:0000256" key="1">
    <source>
        <dbReference type="SAM" id="MobiDB-lite"/>
    </source>
</evidence>
<keyword evidence="3" id="KW-1185">Reference proteome</keyword>
<evidence type="ECO:0000313" key="2">
    <source>
        <dbReference type="EMBL" id="KAK6752833.1"/>
    </source>
</evidence>
<evidence type="ECO:0000313" key="3">
    <source>
        <dbReference type="Proteomes" id="UP001303046"/>
    </source>
</evidence>
<dbReference type="EMBL" id="JAVFWL010000004">
    <property type="protein sequence ID" value="KAK6752833.1"/>
    <property type="molecule type" value="Genomic_DNA"/>
</dbReference>
<gene>
    <name evidence="2" type="primary">Necator_chrIV.g17233</name>
    <name evidence="2" type="ORF">RB195_003935</name>
</gene>